<evidence type="ECO:0000256" key="7">
    <source>
        <dbReference type="SAM" id="Phobius"/>
    </source>
</evidence>
<evidence type="ECO:0000313" key="8">
    <source>
        <dbReference type="EMBL" id="OSJ26527.1"/>
    </source>
</evidence>
<dbReference type="PANTHER" id="PTHR30509">
    <property type="entry name" value="P-HYDROXYBENZOIC ACID EFFLUX PUMP SUBUNIT-RELATED"/>
    <property type="match status" value="1"/>
</dbReference>
<reference evidence="8 9" key="1">
    <citation type="submission" date="2017-03" db="EMBL/GenBank/DDBJ databases">
        <title>Whole genome sequences of fourteen strains of Bradyrhizobium canariense and one strain of Bradyrhizobium japonicum isolated from Lupinus (Papilionoideae: Genisteae) species in Algeria.</title>
        <authorList>
            <person name="Crovadore J."/>
            <person name="Chekireb D."/>
            <person name="Brachmann A."/>
            <person name="Chablais R."/>
            <person name="Cochard B."/>
            <person name="Lefort F."/>
        </authorList>
    </citation>
    <scope>NUCLEOTIDE SEQUENCE [LARGE SCALE GENOMIC DNA]</scope>
    <source>
        <strain evidence="8 9">UBMA197</strain>
    </source>
</reference>
<evidence type="ECO:0000256" key="3">
    <source>
        <dbReference type="ARBA" id="ARBA00022475"/>
    </source>
</evidence>
<dbReference type="Pfam" id="PF04632">
    <property type="entry name" value="FUSC"/>
    <property type="match status" value="1"/>
</dbReference>
<evidence type="ECO:0000256" key="6">
    <source>
        <dbReference type="ARBA" id="ARBA00023136"/>
    </source>
</evidence>
<feature type="transmembrane region" description="Helical" evidence="7">
    <location>
        <begin position="156"/>
        <end position="175"/>
    </location>
</feature>
<gene>
    <name evidence="8" type="ORF">BSZ19_35245</name>
</gene>
<dbReference type="Proteomes" id="UP000193335">
    <property type="component" value="Unassembled WGS sequence"/>
</dbReference>
<organism evidence="8 9">
    <name type="scientific">Bradyrhizobium japonicum</name>
    <dbReference type="NCBI Taxonomy" id="375"/>
    <lineage>
        <taxon>Bacteria</taxon>
        <taxon>Pseudomonadati</taxon>
        <taxon>Pseudomonadota</taxon>
        <taxon>Alphaproteobacteria</taxon>
        <taxon>Hyphomicrobiales</taxon>
        <taxon>Nitrobacteraceae</taxon>
        <taxon>Bradyrhizobium</taxon>
    </lineage>
</organism>
<sequence length="739" mass="80121">MASDCRLCCGLRSWRRAQGCGRSPLPGAARQHCVDRIRIRLFHSTRRERGLMGPVPLSLSATTARPETGRSPQWISPLLSNLLFGLRVWAAACLALYIAFWLQLDKAYWAATTAAIVAQPSLGASLRKARFRMVGTVLGAVAIVFLTACFPQSRAGFLLGLAFWGAACGFVATILRNFAAYGAALAGFTAVIIASDELGATGGPSGDIFLLALTRVSEIWIGLACATLVMAGTDVGRARRRLAELFAVLWSELTHGLARALAGAGGDEMRMRRRDLIRRTIALEPVIDEVIGEAPDLRLRSRELRVAVQGLFVALSSWRMVSNHLELVPRERRRHEAEAVLLSLRTALRSTSAESDLASWATNAAYLRRTCAAAVKAMMALPVDTPSVRMLADGAAEALIGITRTLDGITMIVGRRRCERKARMAQLPIPDYLPALINAVRIFATICCVELFWIITAWPSGAVAIAWSTIFIISFSPNVDQAYATAKNRWLGVTIAAVCAAVIKFAVLPGCETFPGLAIAIGVVLIPAAALSALPWQPAMFGAIASWFLPLVNSENVISYDSVQFYNSALAIVVGAGVSTLAFRLMPPASPAFRAARLLALTLRDLRKMTTTGTIRTRIAWESAVYARLSVFPQQADSLQRSRLLVALSVGSEVIRLRRIAHRLGESAQIDAALKPLVWGRSALARERLEHLDSALSTLPAAGRKRTLVLRAQGCIRAISDELLRHAVYFDSKAIHELC</sequence>
<dbReference type="AlphaFoldDB" id="A0A1Y2JE62"/>
<protein>
    <recommendedName>
        <fullName evidence="10">FUSC family protein</fullName>
    </recommendedName>
</protein>
<feature type="transmembrane region" description="Helical" evidence="7">
    <location>
        <begin position="78"/>
        <end position="101"/>
    </location>
</feature>
<keyword evidence="3" id="KW-1003">Cell membrane</keyword>
<accession>A0A1Y2JE62</accession>
<comment type="subcellular location">
    <subcellularLocation>
        <location evidence="1">Cell membrane</location>
        <topology evidence="1">Multi-pass membrane protein</topology>
    </subcellularLocation>
</comment>
<keyword evidence="4 7" id="KW-0812">Transmembrane</keyword>
<feature type="transmembrane region" description="Helical" evidence="7">
    <location>
        <begin position="107"/>
        <end position="126"/>
    </location>
</feature>
<dbReference type="PANTHER" id="PTHR30509:SF9">
    <property type="entry name" value="MULTIDRUG RESISTANCE PROTEIN MDTO"/>
    <property type="match status" value="1"/>
</dbReference>
<name>A0A1Y2JE62_BRAJP</name>
<feature type="transmembrane region" description="Helical" evidence="7">
    <location>
        <begin position="208"/>
        <end position="231"/>
    </location>
</feature>
<evidence type="ECO:0000256" key="2">
    <source>
        <dbReference type="ARBA" id="ARBA00022448"/>
    </source>
</evidence>
<dbReference type="EMBL" id="NAFL01000276">
    <property type="protein sequence ID" value="OSJ26527.1"/>
    <property type="molecule type" value="Genomic_DNA"/>
</dbReference>
<evidence type="ECO:0008006" key="10">
    <source>
        <dbReference type="Google" id="ProtNLM"/>
    </source>
</evidence>
<dbReference type="InterPro" id="IPR006726">
    <property type="entry name" value="PHBA_efflux_AaeB/fusaric-R"/>
</dbReference>
<evidence type="ECO:0000256" key="4">
    <source>
        <dbReference type="ARBA" id="ARBA00022692"/>
    </source>
</evidence>
<evidence type="ECO:0000313" key="9">
    <source>
        <dbReference type="Proteomes" id="UP000193335"/>
    </source>
</evidence>
<feature type="transmembrane region" description="Helical" evidence="7">
    <location>
        <begin position="490"/>
        <end position="508"/>
    </location>
</feature>
<comment type="caution">
    <text evidence="8">The sequence shown here is derived from an EMBL/GenBank/DDBJ whole genome shotgun (WGS) entry which is preliminary data.</text>
</comment>
<dbReference type="GO" id="GO:0022857">
    <property type="term" value="F:transmembrane transporter activity"/>
    <property type="evidence" value="ECO:0007669"/>
    <property type="project" value="InterPro"/>
</dbReference>
<evidence type="ECO:0000256" key="5">
    <source>
        <dbReference type="ARBA" id="ARBA00022989"/>
    </source>
</evidence>
<keyword evidence="2" id="KW-0813">Transport</keyword>
<feature type="transmembrane region" description="Helical" evidence="7">
    <location>
        <begin position="461"/>
        <end position="478"/>
    </location>
</feature>
<feature type="transmembrane region" description="Helical" evidence="7">
    <location>
        <begin position="182"/>
        <end position="202"/>
    </location>
</feature>
<feature type="transmembrane region" description="Helical" evidence="7">
    <location>
        <begin position="565"/>
        <end position="585"/>
    </location>
</feature>
<feature type="transmembrane region" description="Helical" evidence="7">
    <location>
        <begin position="514"/>
        <end position="534"/>
    </location>
</feature>
<keyword evidence="5 7" id="KW-1133">Transmembrane helix</keyword>
<keyword evidence="6 7" id="KW-0472">Membrane</keyword>
<feature type="transmembrane region" description="Helical" evidence="7">
    <location>
        <begin position="133"/>
        <end position="150"/>
    </location>
</feature>
<evidence type="ECO:0000256" key="1">
    <source>
        <dbReference type="ARBA" id="ARBA00004651"/>
    </source>
</evidence>
<proteinExistence type="predicted"/>
<dbReference type="GO" id="GO:0005886">
    <property type="term" value="C:plasma membrane"/>
    <property type="evidence" value="ECO:0007669"/>
    <property type="project" value="UniProtKB-SubCell"/>
</dbReference>